<name>A0ACB8Y746_ARCLA</name>
<protein>
    <submittedName>
        <fullName evidence="1">Uncharacterized protein</fullName>
    </submittedName>
</protein>
<gene>
    <name evidence="1" type="ORF">L6452_35259</name>
</gene>
<evidence type="ECO:0000313" key="2">
    <source>
        <dbReference type="Proteomes" id="UP001055879"/>
    </source>
</evidence>
<comment type="caution">
    <text evidence="1">The sequence shown here is derived from an EMBL/GenBank/DDBJ whole genome shotgun (WGS) entry which is preliminary data.</text>
</comment>
<keyword evidence="2" id="KW-1185">Reference proteome</keyword>
<organism evidence="1 2">
    <name type="scientific">Arctium lappa</name>
    <name type="common">Greater burdock</name>
    <name type="synonym">Lappa major</name>
    <dbReference type="NCBI Taxonomy" id="4217"/>
    <lineage>
        <taxon>Eukaryota</taxon>
        <taxon>Viridiplantae</taxon>
        <taxon>Streptophyta</taxon>
        <taxon>Embryophyta</taxon>
        <taxon>Tracheophyta</taxon>
        <taxon>Spermatophyta</taxon>
        <taxon>Magnoliopsida</taxon>
        <taxon>eudicotyledons</taxon>
        <taxon>Gunneridae</taxon>
        <taxon>Pentapetalae</taxon>
        <taxon>asterids</taxon>
        <taxon>campanulids</taxon>
        <taxon>Asterales</taxon>
        <taxon>Asteraceae</taxon>
        <taxon>Carduoideae</taxon>
        <taxon>Cardueae</taxon>
        <taxon>Arctiinae</taxon>
        <taxon>Arctium</taxon>
    </lineage>
</organism>
<dbReference type="Proteomes" id="UP001055879">
    <property type="component" value="Linkage Group LG13"/>
</dbReference>
<evidence type="ECO:0000313" key="1">
    <source>
        <dbReference type="EMBL" id="KAI3680488.1"/>
    </source>
</evidence>
<reference evidence="2" key="1">
    <citation type="journal article" date="2022" name="Mol. Ecol. Resour.">
        <title>The genomes of chicory, endive, great burdock and yacon provide insights into Asteraceae palaeo-polyploidization history and plant inulin production.</title>
        <authorList>
            <person name="Fan W."/>
            <person name="Wang S."/>
            <person name="Wang H."/>
            <person name="Wang A."/>
            <person name="Jiang F."/>
            <person name="Liu H."/>
            <person name="Zhao H."/>
            <person name="Xu D."/>
            <person name="Zhang Y."/>
        </authorList>
    </citation>
    <scope>NUCLEOTIDE SEQUENCE [LARGE SCALE GENOMIC DNA]</scope>
    <source>
        <strain evidence="2">cv. Niubang</strain>
    </source>
</reference>
<proteinExistence type="predicted"/>
<sequence>MNNNPPICTQLTHFSSMENPTILSTTTTASNSPEFEFRITGNPSSQQTTLHSADELFSGGLLLPLPLHHLHPQNSDHPPDHHTTTEPPNPSPINPDPSPDPTHKSDLTTSFTSSKRWKDIFKKNPGKKEKNNKKKTGSAAGGPTSTAELNINLWPFSRSRSAGNGGSRPRMAVGHRKVSSAPCSRSNSTGESKYRKWPGSPNRGGVHLGRSSPVWQVKRFDQSQSKSVEEHLVRTTGEKGFRPTKNCTGGGGGNVNVPTCIGYRKRVSCRNDVSDAGGNAGVAAVGAGGEGGASSLFSLRSLFTKKDLRVFNHKLSYELRSQKL</sequence>
<reference evidence="1 2" key="2">
    <citation type="journal article" date="2022" name="Mol. Ecol. Resour.">
        <title>The genomes of chicory, endive, great burdock and yacon provide insights into Asteraceae paleo-polyploidization history and plant inulin production.</title>
        <authorList>
            <person name="Fan W."/>
            <person name="Wang S."/>
            <person name="Wang H."/>
            <person name="Wang A."/>
            <person name="Jiang F."/>
            <person name="Liu H."/>
            <person name="Zhao H."/>
            <person name="Xu D."/>
            <person name="Zhang Y."/>
        </authorList>
    </citation>
    <scope>NUCLEOTIDE SEQUENCE [LARGE SCALE GENOMIC DNA]</scope>
    <source>
        <strain evidence="2">cv. Niubang</strain>
    </source>
</reference>
<dbReference type="EMBL" id="CM042059">
    <property type="protein sequence ID" value="KAI3680488.1"/>
    <property type="molecule type" value="Genomic_DNA"/>
</dbReference>
<accession>A0ACB8Y746</accession>